<keyword evidence="3" id="KW-1185">Reference proteome</keyword>
<accession>A0ABM5YGU4</accession>
<proteinExistence type="predicted"/>
<keyword evidence="1" id="KW-1133">Transmembrane helix</keyword>
<evidence type="ECO:0000256" key="1">
    <source>
        <dbReference type="SAM" id="Phobius"/>
    </source>
</evidence>
<protein>
    <submittedName>
        <fullName evidence="2">Uncharacterized protein</fullName>
    </submittedName>
</protein>
<name>A0ABM5YGU4_9ALTE</name>
<evidence type="ECO:0000313" key="3">
    <source>
        <dbReference type="Proteomes" id="UP000056750"/>
    </source>
</evidence>
<dbReference type="Proteomes" id="UP000056750">
    <property type="component" value="Chromosome"/>
</dbReference>
<feature type="transmembrane region" description="Helical" evidence="1">
    <location>
        <begin position="40"/>
        <end position="59"/>
    </location>
</feature>
<keyword evidence="1" id="KW-0812">Transmembrane</keyword>
<gene>
    <name evidence="2" type="ORF">AVL57_03895</name>
</gene>
<evidence type="ECO:0000313" key="2">
    <source>
        <dbReference type="EMBL" id="AMJ73195.1"/>
    </source>
</evidence>
<keyword evidence="1" id="KW-0472">Membrane</keyword>
<reference evidence="2 3" key="1">
    <citation type="submission" date="2015-12" db="EMBL/GenBank/DDBJ databases">
        <title>Intraspecies pangenome expansion in the marine bacterium Alteromonas.</title>
        <authorList>
            <person name="Lopez-Perez M."/>
            <person name="Rodriguez-Valera F."/>
        </authorList>
    </citation>
    <scope>NUCLEOTIDE SEQUENCE [LARGE SCALE GENOMIC DNA]</scope>
    <source>
        <strain evidence="2 3">LMG 21861</strain>
    </source>
</reference>
<sequence>MDSFFAIAVFLFGFVFIAAAILFAYIAYNDRLRGIDWLKPALLISFCLFVAYNTVSSGYCRMIKSGLIG</sequence>
<dbReference type="EMBL" id="CP013926">
    <property type="protein sequence ID" value="AMJ73195.1"/>
    <property type="molecule type" value="Genomic_DNA"/>
</dbReference>
<organism evidence="2 3">
    <name type="scientific">Alteromonas stellipolaris</name>
    <dbReference type="NCBI Taxonomy" id="233316"/>
    <lineage>
        <taxon>Bacteria</taxon>
        <taxon>Pseudomonadati</taxon>
        <taxon>Pseudomonadota</taxon>
        <taxon>Gammaproteobacteria</taxon>
        <taxon>Alteromonadales</taxon>
        <taxon>Alteromonadaceae</taxon>
        <taxon>Alteromonas/Salinimonas group</taxon>
        <taxon>Alteromonas</taxon>
    </lineage>
</organism>
<feature type="transmembrane region" description="Helical" evidence="1">
    <location>
        <begin position="6"/>
        <end position="28"/>
    </location>
</feature>